<organism evidence="4 5">
    <name type="scientific">Streptomyces filamentosus</name>
    <name type="common">Streptomyces roseosporus</name>
    <dbReference type="NCBI Taxonomy" id="67294"/>
    <lineage>
        <taxon>Bacteria</taxon>
        <taxon>Bacillati</taxon>
        <taxon>Actinomycetota</taxon>
        <taxon>Actinomycetes</taxon>
        <taxon>Kitasatosporales</taxon>
        <taxon>Streptomycetaceae</taxon>
        <taxon>Streptomyces</taxon>
    </lineage>
</organism>
<protein>
    <submittedName>
        <fullName evidence="4">Isocitrate/isopropylmalate family dehydrogenase</fullName>
    </submittedName>
</protein>
<evidence type="ECO:0000256" key="2">
    <source>
        <dbReference type="ARBA" id="ARBA00023002"/>
    </source>
</evidence>
<dbReference type="EMBL" id="CP098609">
    <property type="protein sequence ID" value="USC48612.1"/>
    <property type="molecule type" value="Genomic_DNA"/>
</dbReference>
<dbReference type="InterPro" id="IPR024084">
    <property type="entry name" value="IsoPropMal-DH-like_dom"/>
</dbReference>
<dbReference type="PANTHER" id="PTHR11835:SF34">
    <property type="entry name" value="ISOCITRATE DEHYDROGENASE [NAD] SUBUNIT ALPHA, MITOCHONDRIAL"/>
    <property type="match status" value="1"/>
</dbReference>
<reference evidence="4" key="1">
    <citation type="submission" date="2021-08" db="EMBL/GenBank/DDBJ databases">
        <title>DNA methylation of m4C regulates biosynthesis of daptomycin in Streptomyces roseosporus L30.</title>
        <authorList>
            <person name="Fang J.-L."/>
        </authorList>
    </citation>
    <scope>NUCLEOTIDE SEQUENCE</scope>
    <source>
        <strain evidence="4">L30</strain>
    </source>
</reference>
<dbReference type="SMART" id="SM01329">
    <property type="entry name" value="Iso_dh"/>
    <property type="match status" value="1"/>
</dbReference>
<keyword evidence="5" id="KW-1185">Reference proteome</keyword>
<sequence length="372" mass="39290">MRTYEVTLVPGDGSGPELVDAARSVLDHAARLSGFKIDWDVHQAGQRALAESESLLPDATLNSIRTNGAALKGPTTTPIGTGHRSVNITIRQELDLYACLRPVRSLPIASTQEEPERPHVDLVVVRENTEDVYAGLEYPKGSPGARAVVQALGALGRPLPADTAVSLKPFTPHGCERVVEFAFNHAARHGRKLVESVCDARRYPATEGMFARVASKVAARHPSIASRTVPVPALCADLVRAPGRHDVLVLPNLYGDIISDVTAALVGSLGVAPGANIGAHHAVFEATHGSAPEFAGSGRLNPTALIFSGCMLLDHLGEHETAARIRAAVEDVVAAGEVLTFDLLAPQRSADAATTVEFTRAVTDRLGPVARP</sequence>
<dbReference type="PANTHER" id="PTHR11835">
    <property type="entry name" value="DECARBOXYLATING DEHYDROGENASES-ISOCITRATE, ISOPROPYLMALATE, TARTRATE"/>
    <property type="match status" value="1"/>
</dbReference>
<evidence type="ECO:0000313" key="5">
    <source>
        <dbReference type="Proteomes" id="UP001056079"/>
    </source>
</evidence>
<dbReference type="SUPFAM" id="SSF53659">
    <property type="entry name" value="Isocitrate/Isopropylmalate dehydrogenase-like"/>
    <property type="match status" value="1"/>
</dbReference>
<dbReference type="PROSITE" id="PS00470">
    <property type="entry name" value="IDH_IMDH"/>
    <property type="match status" value="1"/>
</dbReference>
<evidence type="ECO:0000256" key="1">
    <source>
        <dbReference type="ARBA" id="ARBA00007769"/>
    </source>
</evidence>
<dbReference type="Pfam" id="PF00180">
    <property type="entry name" value="Iso_dh"/>
    <property type="match status" value="1"/>
</dbReference>
<evidence type="ECO:0000259" key="3">
    <source>
        <dbReference type="SMART" id="SM01329"/>
    </source>
</evidence>
<keyword evidence="2" id="KW-0560">Oxidoreductase</keyword>
<accession>A0ABY4V063</accession>
<proteinExistence type="inferred from homology"/>
<gene>
    <name evidence="4" type="ORF">K7395_18685</name>
</gene>
<feature type="domain" description="Isopropylmalate dehydrogenase-like" evidence="3">
    <location>
        <begin position="5"/>
        <end position="362"/>
    </location>
</feature>
<dbReference type="RefSeq" id="WP_010071312.1">
    <property type="nucleotide sequence ID" value="NZ_CP098609.1"/>
</dbReference>
<name>A0ABY4V063_STRFL</name>
<evidence type="ECO:0000313" key="4">
    <source>
        <dbReference type="EMBL" id="USC48612.1"/>
    </source>
</evidence>
<dbReference type="Gene3D" id="3.40.718.10">
    <property type="entry name" value="Isopropylmalate Dehydrogenase"/>
    <property type="match status" value="1"/>
</dbReference>
<dbReference type="InterPro" id="IPR019818">
    <property type="entry name" value="IsoCit/isopropylmalate_DH_CS"/>
</dbReference>
<dbReference type="Proteomes" id="UP001056079">
    <property type="component" value="Chromosome"/>
</dbReference>
<comment type="similarity">
    <text evidence="1">Belongs to the isocitrate and isopropylmalate dehydrogenases family.</text>
</comment>